<feature type="transmembrane region" description="Helical" evidence="6">
    <location>
        <begin position="329"/>
        <end position="355"/>
    </location>
</feature>
<feature type="domain" description="NADH-Ubiquinone oxidoreductase (complex I) chain 5 N-terminal" evidence="8">
    <location>
        <begin position="78"/>
        <end position="135"/>
    </location>
</feature>
<feature type="transmembrane region" description="Helical" evidence="6">
    <location>
        <begin position="493"/>
        <end position="515"/>
    </location>
</feature>
<keyword evidence="3 6" id="KW-1133">Transmembrane helix</keyword>
<name>E8N360_ANATU</name>
<dbReference type="PRINTS" id="PR01434">
    <property type="entry name" value="NADHDHGNASE5"/>
</dbReference>
<dbReference type="GO" id="GO:0008137">
    <property type="term" value="F:NADH dehydrogenase (ubiquinone) activity"/>
    <property type="evidence" value="ECO:0007669"/>
    <property type="project" value="InterPro"/>
</dbReference>
<protein>
    <submittedName>
        <fullName evidence="9">NADH-quinone oxidoreductase chain L</fullName>
        <ecNumber evidence="9">1.6.99.5</ecNumber>
    </submittedName>
</protein>
<dbReference type="NCBIfam" id="TIGR01974">
    <property type="entry name" value="NDH_I_L"/>
    <property type="match status" value="1"/>
</dbReference>
<dbReference type="KEGG" id="atm:ANT_08400"/>
<dbReference type="GO" id="GO:0042773">
    <property type="term" value="P:ATP synthesis coupled electron transport"/>
    <property type="evidence" value="ECO:0007669"/>
    <property type="project" value="InterPro"/>
</dbReference>
<evidence type="ECO:0000259" key="8">
    <source>
        <dbReference type="Pfam" id="PF00662"/>
    </source>
</evidence>
<feature type="transmembrane region" description="Helical" evidence="6">
    <location>
        <begin position="535"/>
        <end position="558"/>
    </location>
</feature>
<keyword evidence="9" id="KW-0560">Oxidoreductase</keyword>
<dbReference type="GO" id="GO:0016020">
    <property type="term" value="C:membrane"/>
    <property type="evidence" value="ECO:0007669"/>
    <property type="project" value="UniProtKB-SubCell"/>
</dbReference>
<dbReference type="EMBL" id="AP012029">
    <property type="protein sequence ID" value="BAJ62874.1"/>
    <property type="molecule type" value="Genomic_DNA"/>
</dbReference>
<feature type="transmembrane region" description="Helical" evidence="6">
    <location>
        <begin position="646"/>
        <end position="663"/>
    </location>
</feature>
<feature type="domain" description="NADH:quinone oxidoreductase/Mrp antiporter transmembrane" evidence="7">
    <location>
        <begin position="151"/>
        <end position="463"/>
    </location>
</feature>
<feature type="transmembrane region" description="Helical" evidence="6">
    <location>
        <begin position="226"/>
        <end position="248"/>
    </location>
</feature>
<feature type="transmembrane region" description="Helical" evidence="6">
    <location>
        <begin position="95"/>
        <end position="114"/>
    </location>
</feature>
<evidence type="ECO:0000256" key="2">
    <source>
        <dbReference type="ARBA" id="ARBA00022692"/>
    </source>
</evidence>
<dbReference type="RefSeq" id="WP_013559266.1">
    <property type="nucleotide sequence ID" value="NC_014960.1"/>
</dbReference>
<dbReference type="Proteomes" id="UP000008922">
    <property type="component" value="Chromosome"/>
</dbReference>
<dbReference type="Pfam" id="PF00361">
    <property type="entry name" value="Proton_antipo_M"/>
    <property type="match status" value="1"/>
</dbReference>
<evidence type="ECO:0000256" key="4">
    <source>
        <dbReference type="ARBA" id="ARBA00023136"/>
    </source>
</evidence>
<feature type="transmembrane region" description="Helical" evidence="6">
    <location>
        <begin position="412"/>
        <end position="432"/>
    </location>
</feature>
<dbReference type="GO" id="GO:0015990">
    <property type="term" value="P:electron transport coupled proton transport"/>
    <property type="evidence" value="ECO:0007669"/>
    <property type="project" value="TreeGrafter"/>
</dbReference>
<dbReference type="NCBIfam" id="NF005141">
    <property type="entry name" value="PRK06590.1"/>
    <property type="match status" value="1"/>
</dbReference>
<dbReference type="GO" id="GO:0012505">
    <property type="term" value="C:endomembrane system"/>
    <property type="evidence" value="ECO:0007669"/>
    <property type="project" value="UniProtKB-SubCell"/>
</dbReference>
<dbReference type="GO" id="GO:0003954">
    <property type="term" value="F:NADH dehydrogenase activity"/>
    <property type="evidence" value="ECO:0007669"/>
    <property type="project" value="TreeGrafter"/>
</dbReference>
<gene>
    <name evidence="9" type="primary">nuoL</name>
    <name evidence="9" type="ordered locus">ANT_08400</name>
</gene>
<evidence type="ECO:0000259" key="7">
    <source>
        <dbReference type="Pfam" id="PF00361"/>
    </source>
</evidence>
<accession>E8N360</accession>
<dbReference type="InterPro" id="IPR003945">
    <property type="entry name" value="NU5C-like"/>
</dbReference>
<dbReference type="OrthoDB" id="9807568at2"/>
<feature type="transmembrane region" description="Helical" evidence="6">
    <location>
        <begin position="12"/>
        <end position="33"/>
    </location>
</feature>
<feature type="transmembrane region" description="Helical" evidence="6">
    <location>
        <begin position="197"/>
        <end position="214"/>
    </location>
</feature>
<feature type="transmembrane region" description="Helical" evidence="6">
    <location>
        <begin position="269"/>
        <end position="289"/>
    </location>
</feature>
<evidence type="ECO:0000256" key="5">
    <source>
        <dbReference type="RuleBase" id="RU000320"/>
    </source>
</evidence>
<evidence type="ECO:0000256" key="3">
    <source>
        <dbReference type="ARBA" id="ARBA00022989"/>
    </source>
</evidence>
<reference evidence="9 10" key="1">
    <citation type="submission" date="2010-12" db="EMBL/GenBank/DDBJ databases">
        <title>Whole genome sequence of Anaerolinea thermophila UNI-1.</title>
        <authorList>
            <person name="Narita-Yamada S."/>
            <person name="Kishi E."/>
            <person name="Watanabe Y."/>
            <person name="Takasaki K."/>
            <person name="Ankai A."/>
            <person name="Oguchi A."/>
            <person name="Fukui S."/>
            <person name="Takahashi M."/>
            <person name="Yashiro I."/>
            <person name="Hosoyama A."/>
            <person name="Sekiguchi Y."/>
            <person name="Hanada S."/>
            <person name="Fujita N."/>
        </authorList>
    </citation>
    <scope>NUCLEOTIDE SEQUENCE [LARGE SCALE GENOMIC DNA]</scope>
    <source>
        <strain evidence="10">DSM 14523 / JCM 11388 / NBRC 100420 / UNI-1</strain>
    </source>
</reference>
<dbReference type="STRING" id="926569.ANT_08400"/>
<dbReference type="PANTHER" id="PTHR42829:SF2">
    <property type="entry name" value="NADH-UBIQUINONE OXIDOREDUCTASE CHAIN 5"/>
    <property type="match status" value="1"/>
</dbReference>
<dbReference type="InterPro" id="IPR001750">
    <property type="entry name" value="ND/Mrp_TM"/>
</dbReference>
<dbReference type="InParanoid" id="E8N360"/>
<dbReference type="EC" id="1.6.99.5" evidence="9"/>
<feature type="transmembrane region" description="Helical" evidence="6">
    <location>
        <begin position="45"/>
        <end position="64"/>
    </location>
</feature>
<dbReference type="Pfam" id="PF00662">
    <property type="entry name" value="Proton_antipo_N"/>
    <property type="match status" value="1"/>
</dbReference>
<dbReference type="PRINTS" id="PR01435">
    <property type="entry name" value="NPOXDRDTASE5"/>
</dbReference>
<proteinExistence type="predicted"/>
<dbReference type="Gene3D" id="1.20.5.2700">
    <property type="match status" value="1"/>
</dbReference>
<keyword evidence="10" id="KW-1185">Reference proteome</keyword>
<feature type="transmembrane region" description="Helical" evidence="6">
    <location>
        <begin position="157"/>
        <end position="176"/>
    </location>
</feature>
<feature type="transmembrane region" description="Helical" evidence="6">
    <location>
        <begin position="301"/>
        <end position="322"/>
    </location>
</feature>
<evidence type="ECO:0000256" key="6">
    <source>
        <dbReference type="SAM" id="Phobius"/>
    </source>
</evidence>
<dbReference type="PANTHER" id="PTHR42829">
    <property type="entry name" value="NADH-UBIQUINONE OXIDOREDUCTASE CHAIN 5"/>
    <property type="match status" value="1"/>
</dbReference>
<dbReference type="AlphaFoldDB" id="E8N360"/>
<keyword evidence="2 5" id="KW-0812">Transmembrane</keyword>
<evidence type="ECO:0000256" key="1">
    <source>
        <dbReference type="ARBA" id="ARBA00004127"/>
    </source>
</evidence>
<evidence type="ECO:0000313" key="9">
    <source>
        <dbReference type="EMBL" id="BAJ62874.1"/>
    </source>
</evidence>
<dbReference type="InterPro" id="IPR001516">
    <property type="entry name" value="Proton_antipo_N"/>
</dbReference>
<organism evidence="9 10">
    <name type="scientific">Anaerolinea thermophila (strain DSM 14523 / JCM 11388 / NBRC 100420 / UNI-1)</name>
    <dbReference type="NCBI Taxonomy" id="926569"/>
    <lineage>
        <taxon>Bacteria</taxon>
        <taxon>Bacillati</taxon>
        <taxon>Chloroflexota</taxon>
        <taxon>Anaerolineae</taxon>
        <taxon>Anaerolineales</taxon>
        <taxon>Anaerolineaceae</taxon>
        <taxon>Anaerolinea</taxon>
    </lineage>
</organism>
<sequence length="665" mass="72065">MPLVTQNEILPAFQAVPWVVFFPLLGLILNLLFGKRFSEKFAGAVASLATLASFGVALTLFFALQSHPEGASIPFLTWIQVGDFVVNWAFRVDTLSVTMMLVVSGVGLLIHIYAAGYMHEDVRHNGDPGRYRRFFVYFNLFIAMMMILVSADNYLMLFVGWEGVGLCSYLLIGFWFEKGKDGIANAQAAKKAFVVNRVGDFGLLIALFLMYQHFGTLEFARVFEQAPALAAATPGVLLAMTLFMLLGVTGKSAQIPLYVWLPDAMAGPTPVSALIHAATMVTAGVYLVVRSTPLYSLVPEAQTVVTWVGALTALFAATIAIAQFDIKRVLAYSTISQLGFMVAAAGMGAGVAAMFHLTTHAFFKALLFLAAGSVILGVEAGHARAHAHADEHGHDDFDPQDMRNMGGLKDRMPLTFWVYLIGALALSGIAPLSGFFSKDEILHAAEQNHPAIFWILLITAFLTAFYMGRQLVMVFSGTVRTRAAGAARENGAIITLPLVGLAILSVLGGLLNFPGSWGLEHWLEHTLEGIKPSEFAPLTALISVLVALGGLGLAYAIYAVTNPLSDAKQPDPLTRLGVLWRGMANKWKVDELYHALFVRPYEALARFLATPVDQGVIDGISGGLAWLSVRAGEGLRVFQNGFLRSYALLIVLGVTAILSYLIWVR</sequence>
<feature type="transmembrane region" description="Helical" evidence="6">
    <location>
        <begin position="452"/>
        <end position="472"/>
    </location>
</feature>
<dbReference type="HOGENOM" id="CLU_007100_6_0_0"/>
<dbReference type="eggNOG" id="COG1009">
    <property type="taxonomic scope" value="Bacteria"/>
</dbReference>
<dbReference type="InterPro" id="IPR018393">
    <property type="entry name" value="NADHpl_OxRdtase_5_subgr"/>
</dbReference>
<keyword evidence="4 6" id="KW-0472">Membrane</keyword>
<feature type="transmembrane region" description="Helical" evidence="6">
    <location>
        <begin position="361"/>
        <end position="378"/>
    </location>
</feature>
<feature type="transmembrane region" description="Helical" evidence="6">
    <location>
        <begin position="134"/>
        <end position="151"/>
    </location>
</feature>
<evidence type="ECO:0000313" key="10">
    <source>
        <dbReference type="Proteomes" id="UP000008922"/>
    </source>
</evidence>
<comment type="subcellular location">
    <subcellularLocation>
        <location evidence="1">Endomembrane system</location>
        <topology evidence="1">Multi-pass membrane protein</topology>
    </subcellularLocation>
    <subcellularLocation>
        <location evidence="5">Membrane</location>
        <topology evidence="5">Multi-pass membrane protein</topology>
    </subcellularLocation>
</comment>